<dbReference type="SUPFAM" id="SSF53335">
    <property type="entry name" value="S-adenosyl-L-methionine-dependent methyltransferases"/>
    <property type="match status" value="1"/>
</dbReference>
<dbReference type="InterPro" id="IPR029063">
    <property type="entry name" value="SAM-dependent_MTases_sf"/>
</dbReference>
<protein>
    <submittedName>
        <fullName evidence="3">Glycosyl transferase</fullName>
    </submittedName>
</protein>
<proteinExistence type="predicted"/>
<evidence type="ECO:0000313" key="3">
    <source>
        <dbReference type="EMBL" id="AVO54523.1"/>
    </source>
</evidence>
<evidence type="ECO:0000256" key="2">
    <source>
        <dbReference type="ARBA" id="ARBA00022679"/>
    </source>
</evidence>
<dbReference type="Gene3D" id="3.40.50.150">
    <property type="entry name" value="Vaccinia Virus protein VP39"/>
    <property type="match status" value="1"/>
</dbReference>
<dbReference type="CDD" id="cd06533">
    <property type="entry name" value="Glyco_transf_WecG_TagA"/>
    <property type="match status" value="1"/>
</dbReference>
<dbReference type="NCBIfam" id="TIGR00696">
    <property type="entry name" value="wecG_tagA_cpsF"/>
    <property type="match status" value="1"/>
</dbReference>
<dbReference type="EMBL" id="CP027657">
    <property type="protein sequence ID" value="AVO54523.1"/>
    <property type="molecule type" value="Genomic_DNA"/>
</dbReference>
<dbReference type="InterPro" id="IPR004629">
    <property type="entry name" value="WecG_TagA_CpsF"/>
</dbReference>
<dbReference type="RefSeq" id="WP_106739255.1">
    <property type="nucleotide sequence ID" value="NZ_CP027657.1"/>
</dbReference>
<name>A0A2R3QS03_ECTME</name>
<gene>
    <name evidence="3" type="ORF">C7A17_17725</name>
</gene>
<keyword evidence="2 3" id="KW-0808">Transferase</keyword>
<dbReference type="AlphaFoldDB" id="A0A2R3QS03"/>
<reference evidence="3 4" key="1">
    <citation type="submission" date="2018-03" db="EMBL/GenBank/DDBJ databases">
        <title>Complete genome sequence and methylome analysis of Pseudomonas mendocina NEB 698.</title>
        <authorList>
            <person name="Morgan R.D."/>
        </authorList>
    </citation>
    <scope>NUCLEOTIDE SEQUENCE [LARGE SCALE GENOMIC DNA]</scope>
    <source>
        <strain evidence="3 4">NEB698</strain>
    </source>
</reference>
<evidence type="ECO:0000313" key="4">
    <source>
        <dbReference type="Proteomes" id="UP000238327"/>
    </source>
</evidence>
<keyword evidence="1" id="KW-0328">Glycosyltransferase</keyword>
<dbReference type="PANTHER" id="PTHR34136">
    <property type="match status" value="1"/>
</dbReference>
<evidence type="ECO:0000256" key="1">
    <source>
        <dbReference type="ARBA" id="ARBA00022676"/>
    </source>
</evidence>
<dbReference type="STRING" id="1001585.MDS_1409"/>
<dbReference type="CDD" id="cd02440">
    <property type="entry name" value="AdoMet_MTases"/>
    <property type="match status" value="1"/>
</dbReference>
<organism evidence="3 4">
    <name type="scientific">Ectopseudomonas mendocina</name>
    <name type="common">Pseudomonas mendocina</name>
    <dbReference type="NCBI Taxonomy" id="300"/>
    <lineage>
        <taxon>Bacteria</taxon>
        <taxon>Pseudomonadati</taxon>
        <taxon>Pseudomonadota</taxon>
        <taxon>Gammaproteobacteria</taxon>
        <taxon>Pseudomonadales</taxon>
        <taxon>Pseudomonadaceae</taxon>
        <taxon>Ectopseudomonas</taxon>
    </lineage>
</organism>
<dbReference type="PANTHER" id="PTHR34136:SF1">
    <property type="entry name" value="UDP-N-ACETYL-D-MANNOSAMINURONIC ACID TRANSFERASE"/>
    <property type="match status" value="1"/>
</dbReference>
<dbReference type="OrthoDB" id="9808602at2"/>
<dbReference type="GO" id="GO:0016758">
    <property type="term" value="F:hexosyltransferase activity"/>
    <property type="evidence" value="ECO:0007669"/>
    <property type="project" value="TreeGrafter"/>
</dbReference>
<accession>A0A2R3QS03</accession>
<sequence>MSLMRPNYGAAICRFCGMTEDQHAIDREQLLDSGQTLYCCGHCASAYLCPDLPATTLDHFYREHYRQLFPFMASDTPDERLLLQMRSRELALHRARRLAQSLPRNARVLEIGSGHGAFLGSMHALRDDLQLFAVEPGHAERSLALDGAPVRFIELEQIDQVGTLDLIALFHTFEHLVDPVGVLRQLAAVSTPESRLAIEVPDAFIPGATWTAVHPAHTCYFSADGLQRVIRLGGWDPVAPTNCTAGNLYQEARPAAEGSVIAPVTPAQREAFLQQARDAQRTPVSPIRRMRLKALQSVLGADRVGRLSRWRHERALDQALSTPTQAIVLGAPVSLVTQEQVIQRALDSMQTRQPLRLADVNTAKLIDLQEDAQLRQALFRAELCVADGMGVVWAARSLGIPVPQRVTGIDTMHALLQVCATQGLRPYLLGATPDVIEETVRKLQHSYPTLQLAGWHHGYFNAEQEPQLFETLRDSGADCLIVGLPTPNQDLFLSRVQARLDIPFLMGVGGSFDVLAGRLRRAPLWMQRAGCEWVFRLLQEPRRLLKRYVTSNSRLIMLWLPAWLAKRLFG</sequence>
<dbReference type="Pfam" id="PF13489">
    <property type="entry name" value="Methyltransf_23"/>
    <property type="match status" value="1"/>
</dbReference>
<dbReference type="Pfam" id="PF03808">
    <property type="entry name" value="Glyco_tran_WecG"/>
    <property type="match status" value="1"/>
</dbReference>
<dbReference type="Proteomes" id="UP000238327">
    <property type="component" value="Chromosome"/>
</dbReference>